<keyword evidence="1" id="KW-0812">Transmembrane</keyword>
<feature type="transmembrane region" description="Helical" evidence="1">
    <location>
        <begin position="93"/>
        <end position="117"/>
    </location>
</feature>
<dbReference type="GO" id="GO:0016020">
    <property type="term" value="C:membrane"/>
    <property type="evidence" value="ECO:0007669"/>
    <property type="project" value="TreeGrafter"/>
</dbReference>
<sequence>MKLTENRMYDVTSRNSLPESEGILRINQSTHHLSFKEEFQFCNLTFGLCPKECFYLLQWCQNKKIVLCYKFFMFVYTWCWFIFDIAVNSDAHYIAYLTHWAQGVMVLYFASSVVLMVHSGLKREPTSQTLCDVIVTETQPSDRPANEISSSSNRLRVYHIIVWILLNIYVTSAFGVTILYWLGTSQGEVDQSTSILSVNIHVHAINSVLAVVEILVTDLPIRLMHFYQPILFGSLYMIFNLSLHWSDVIS</sequence>
<organism evidence="2 3">
    <name type="scientific">Ciona savignyi</name>
    <name type="common">Pacific transparent sea squirt</name>
    <dbReference type="NCBI Taxonomy" id="51511"/>
    <lineage>
        <taxon>Eukaryota</taxon>
        <taxon>Metazoa</taxon>
        <taxon>Chordata</taxon>
        <taxon>Tunicata</taxon>
        <taxon>Ascidiacea</taxon>
        <taxon>Phlebobranchia</taxon>
        <taxon>Cionidae</taxon>
        <taxon>Ciona</taxon>
    </lineage>
</organism>
<dbReference type="InParanoid" id="H2ZH43"/>
<dbReference type="PANTHER" id="PTHR12242:SF45">
    <property type="entry name" value="MARVEL DOMAIN-CONTAINING PROTEIN"/>
    <property type="match status" value="1"/>
</dbReference>
<dbReference type="InterPro" id="IPR049352">
    <property type="entry name" value="Rost"/>
</dbReference>
<dbReference type="OMA" id="HIMCIIM"/>
<evidence type="ECO:0000256" key="1">
    <source>
        <dbReference type="SAM" id="Phobius"/>
    </source>
</evidence>
<dbReference type="Pfam" id="PF21534">
    <property type="entry name" value="Rost"/>
    <property type="match status" value="1"/>
</dbReference>
<feature type="transmembrane region" description="Helical" evidence="1">
    <location>
        <begin position="67"/>
        <end position="87"/>
    </location>
</feature>
<dbReference type="GeneTree" id="ENSGT00730000111827"/>
<dbReference type="AlphaFoldDB" id="H2ZH43"/>
<name>H2ZH43_CIOSA</name>
<evidence type="ECO:0000313" key="2">
    <source>
        <dbReference type="Ensembl" id="ENSCSAVP00000016909.1"/>
    </source>
</evidence>
<dbReference type="Proteomes" id="UP000007875">
    <property type="component" value="Unassembled WGS sequence"/>
</dbReference>
<reference evidence="2" key="3">
    <citation type="submission" date="2025-09" db="UniProtKB">
        <authorList>
            <consortium name="Ensembl"/>
        </authorList>
    </citation>
    <scope>IDENTIFICATION</scope>
</reference>
<accession>H2ZH43</accession>
<feature type="transmembrane region" description="Helical" evidence="1">
    <location>
        <begin position="194"/>
        <end position="214"/>
    </location>
</feature>
<proteinExistence type="predicted"/>
<keyword evidence="1" id="KW-1133">Transmembrane helix</keyword>
<reference evidence="3" key="1">
    <citation type="submission" date="2003-08" db="EMBL/GenBank/DDBJ databases">
        <authorList>
            <person name="Birren B."/>
            <person name="Nusbaum C."/>
            <person name="Abebe A."/>
            <person name="Abouelleil A."/>
            <person name="Adekoya E."/>
            <person name="Ait-zahra M."/>
            <person name="Allen N."/>
            <person name="Allen T."/>
            <person name="An P."/>
            <person name="Anderson M."/>
            <person name="Anderson S."/>
            <person name="Arachchi H."/>
            <person name="Armbruster J."/>
            <person name="Bachantsang P."/>
            <person name="Baldwin J."/>
            <person name="Barry A."/>
            <person name="Bayul T."/>
            <person name="Blitshsteyn B."/>
            <person name="Bloom T."/>
            <person name="Blye J."/>
            <person name="Boguslavskiy L."/>
            <person name="Borowsky M."/>
            <person name="Boukhgalter B."/>
            <person name="Brunache A."/>
            <person name="Butler J."/>
            <person name="Calixte N."/>
            <person name="Calvo S."/>
            <person name="Camarata J."/>
            <person name="Campo K."/>
            <person name="Chang J."/>
            <person name="Cheshatsang Y."/>
            <person name="Citroen M."/>
            <person name="Collymore A."/>
            <person name="Considine T."/>
            <person name="Cook A."/>
            <person name="Cooke P."/>
            <person name="Corum B."/>
            <person name="Cuomo C."/>
            <person name="David R."/>
            <person name="Dawoe T."/>
            <person name="Degray S."/>
            <person name="Dodge S."/>
            <person name="Dooley K."/>
            <person name="Dorje P."/>
            <person name="Dorjee K."/>
            <person name="Dorris L."/>
            <person name="Duffey N."/>
            <person name="Dupes A."/>
            <person name="Elkins T."/>
            <person name="Engels R."/>
            <person name="Erickson J."/>
            <person name="Farina A."/>
            <person name="Faro S."/>
            <person name="Ferreira P."/>
            <person name="Fischer H."/>
            <person name="Fitzgerald M."/>
            <person name="Foley K."/>
            <person name="Gage D."/>
            <person name="Galagan J."/>
            <person name="Gearin G."/>
            <person name="Gnerre S."/>
            <person name="Gnirke A."/>
            <person name="Goyette A."/>
            <person name="Graham J."/>
            <person name="Grandbois E."/>
            <person name="Gyaltsen K."/>
            <person name="Hafez N."/>
            <person name="Hagopian D."/>
            <person name="Hagos B."/>
            <person name="Hall J."/>
            <person name="Hatcher B."/>
            <person name="Heller A."/>
            <person name="Higgins H."/>
            <person name="Honan T."/>
            <person name="Horn A."/>
            <person name="Houde N."/>
            <person name="Hughes L."/>
            <person name="Hulme W."/>
            <person name="Husby E."/>
            <person name="Iliev I."/>
            <person name="Jaffe D."/>
            <person name="Jones C."/>
            <person name="Kamal M."/>
            <person name="Kamat A."/>
            <person name="Kamvysselis M."/>
            <person name="Karlsson E."/>
            <person name="Kells C."/>
            <person name="Kieu A."/>
            <person name="Kisner P."/>
            <person name="Kodira C."/>
            <person name="Kulbokas E."/>
            <person name="Labutti K."/>
            <person name="Lama D."/>
            <person name="Landers T."/>
            <person name="Leger J."/>
            <person name="Levine S."/>
            <person name="Lewis D."/>
            <person name="Lewis T."/>
            <person name="Lindblad-toh K."/>
            <person name="Liu X."/>
            <person name="Lokyitsang T."/>
            <person name="Lokyitsang Y."/>
            <person name="Lucien O."/>
            <person name="Lui A."/>
            <person name="Ma L.J."/>
            <person name="Mabbitt R."/>
            <person name="Macdonald J."/>
            <person name="Maclean C."/>
            <person name="Major J."/>
            <person name="Manning J."/>
            <person name="Marabella R."/>
            <person name="Maru K."/>
            <person name="Matthews C."/>
            <person name="Mauceli E."/>
            <person name="Mccarthy M."/>
            <person name="Mcdonough S."/>
            <person name="Mcghee T."/>
            <person name="Meldrim J."/>
            <person name="Meneus L."/>
            <person name="Mesirov J."/>
            <person name="Mihalev A."/>
            <person name="Mihova T."/>
            <person name="Mikkelsen T."/>
            <person name="Mlenga V."/>
            <person name="Moru K."/>
            <person name="Mozes J."/>
            <person name="Mulrain L."/>
            <person name="Munson G."/>
            <person name="Naylor J."/>
            <person name="Newes C."/>
            <person name="Nguyen C."/>
            <person name="Nguyen N."/>
            <person name="Nguyen T."/>
            <person name="Nicol R."/>
            <person name="Nielsen C."/>
            <person name="Nizzari M."/>
            <person name="Norbu C."/>
            <person name="Norbu N."/>
            <person name="O'donnell P."/>
            <person name="Okoawo O."/>
            <person name="O'leary S."/>
            <person name="Omotosho B."/>
            <person name="O'neill K."/>
            <person name="Osman S."/>
            <person name="Parker S."/>
            <person name="Perrin D."/>
            <person name="Phunkhang P."/>
            <person name="Piqani B."/>
            <person name="Purcell S."/>
            <person name="Rachupka T."/>
            <person name="Ramasamy U."/>
            <person name="Rameau R."/>
            <person name="Ray V."/>
            <person name="Raymond C."/>
            <person name="Retta R."/>
            <person name="Richardson S."/>
            <person name="Rise C."/>
            <person name="Rodriguez J."/>
            <person name="Rogers J."/>
            <person name="Rogov P."/>
            <person name="Rutman M."/>
            <person name="Schupbach R."/>
            <person name="Seaman C."/>
            <person name="Settipalli S."/>
            <person name="Sharpe T."/>
            <person name="Sheridan J."/>
            <person name="Sherpa N."/>
            <person name="Shi J."/>
            <person name="Smirnov S."/>
            <person name="Smith C."/>
            <person name="Sougnez C."/>
            <person name="Spencer B."/>
            <person name="Stalker J."/>
            <person name="Stange-thomann N."/>
            <person name="Stavropoulos S."/>
            <person name="Stetson K."/>
            <person name="Stone C."/>
            <person name="Stone S."/>
            <person name="Stubbs M."/>
            <person name="Talamas J."/>
            <person name="Tchuinga P."/>
            <person name="Tenzing P."/>
            <person name="Tesfaye S."/>
            <person name="Theodore J."/>
            <person name="Thoulutsang Y."/>
            <person name="Topham K."/>
            <person name="Towey S."/>
            <person name="Tsamla T."/>
            <person name="Tsomo N."/>
            <person name="Vallee D."/>
            <person name="Vassiliev H."/>
            <person name="Venkataraman V."/>
            <person name="Vinson J."/>
            <person name="Vo A."/>
            <person name="Wade C."/>
            <person name="Wang S."/>
            <person name="Wangchuk T."/>
            <person name="Wangdi T."/>
            <person name="Whittaker C."/>
            <person name="Wilkinson J."/>
            <person name="Wu Y."/>
            <person name="Wyman D."/>
            <person name="Yadav S."/>
            <person name="Yang S."/>
            <person name="Yang X."/>
            <person name="Yeager S."/>
            <person name="Yee E."/>
            <person name="Young G."/>
            <person name="Zainoun J."/>
            <person name="Zembeck L."/>
            <person name="Zimmer A."/>
            <person name="Zody M."/>
            <person name="Lander E."/>
        </authorList>
    </citation>
    <scope>NUCLEOTIDE SEQUENCE [LARGE SCALE GENOMIC DNA]</scope>
</reference>
<keyword evidence="3" id="KW-1185">Reference proteome</keyword>
<dbReference type="HOGENOM" id="CLU_1113480_0_0_1"/>
<protein>
    <submittedName>
        <fullName evidence="2">Uncharacterized protein</fullName>
    </submittedName>
</protein>
<feature type="transmembrane region" description="Helical" evidence="1">
    <location>
        <begin position="160"/>
        <end position="182"/>
    </location>
</feature>
<dbReference type="Ensembl" id="ENSCSAVT00000017091.1">
    <property type="protein sequence ID" value="ENSCSAVP00000016909.1"/>
    <property type="gene ID" value="ENSCSAVG00000009942.1"/>
</dbReference>
<reference evidence="2" key="2">
    <citation type="submission" date="2025-08" db="UniProtKB">
        <authorList>
            <consortium name="Ensembl"/>
        </authorList>
    </citation>
    <scope>IDENTIFICATION</scope>
</reference>
<feature type="transmembrane region" description="Helical" evidence="1">
    <location>
        <begin position="226"/>
        <end position="245"/>
    </location>
</feature>
<dbReference type="PANTHER" id="PTHR12242">
    <property type="entry name" value="OS02G0130600 PROTEIN-RELATED"/>
    <property type="match status" value="1"/>
</dbReference>
<keyword evidence="1" id="KW-0472">Membrane</keyword>
<evidence type="ECO:0000313" key="3">
    <source>
        <dbReference type="Proteomes" id="UP000007875"/>
    </source>
</evidence>